<feature type="transmembrane region" description="Helical" evidence="16">
    <location>
        <begin position="56"/>
        <end position="80"/>
    </location>
</feature>
<keyword evidence="13" id="KW-0830">Ubiquinone</keyword>
<feature type="transmembrane region" description="Helical" evidence="16">
    <location>
        <begin position="92"/>
        <end position="111"/>
    </location>
</feature>
<evidence type="ECO:0000256" key="5">
    <source>
        <dbReference type="ARBA" id="ARBA00022617"/>
    </source>
</evidence>
<name>A0A2U8JFB7_BERFR</name>
<dbReference type="EMBL" id="MG655622">
    <property type="protein sequence ID" value="AWK60577.1"/>
    <property type="molecule type" value="Genomic_DNA"/>
</dbReference>
<keyword evidence="11 16" id="KW-1133">Transmembrane helix</keyword>
<dbReference type="PROSITE" id="PS51003">
    <property type="entry name" value="CYTB_CTER"/>
    <property type="match status" value="1"/>
</dbReference>
<feature type="transmembrane region" description="Helical" evidence="16">
    <location>
        <begin position="158"/>
        <end position="183"/>
    </location>
</feature>
<feature type="transmembrane region" description="Helical" evidence="16">
    <location>
        <begin position="268"/>
        <end position="291"/>
    </location>
</feature>
<evidence type="ECO:0000256" key="15">
    <source>
        <dbReference type="ARBA" id="ARBA00023136"/>
    </source>
</evidence>
<dbReference type="RefSeq" id="YP_009498507.1">
    <property type="nucleotide sequence ID" value="NC_038065.1"/>
</dbReference>
<dbReference type="AlphaFoldDB" id="A0A2U8JFB7"/>
<keyword evidence="10 16" id="KW-0249">Electron transport</keyword>
<feature type="transmembrane region" description="Helical" evidence="16">
    <location>
        <begin position="12"/>
        <end position="36"/>
    </location>
</feature>
<dbReference type="Pfam" id="PF00032">
    <property type="entry name" value="Cytochrom_B_C"/>
    <property type="match status" value="1"/>
</dbReference>
<evidence type="ECO:0000256" key="13">
    <source>
        <dbReference type="ARBA" id="ARBA00023075"/>
    </source>
</evidence>
<evidence type="ECO:0000313" key="19">
    <source>
        <dbReference type="EMBL" id="AWK60577.1"/>
    </source>
</evidence>
<proteinExistence type="inferred from homology"/>
<comment type="similarity">
    <text evidence="16">Belongs to the cytochrome b family.</text>
</comment>
<evidence type="ECO:0000256" key="2">
    <source>
        <dbReference type="ARBA" id="ARBA00004448"/>
    </source>
</evidence>
<feature type="transmembrane region" description="Helical" evidence="16">
    <location>
        <begin position="298"/>
        <end position="317"/>
    </location>
</feature>
<dbReference type="InterPro" id="IPR036150">
    <property type="entry name" value="Cyt_b/b6_C_sf"/>
</dbReference>
<evidence type="ECO:0000259" key="18">
    <source>
        <dbReference type="PROSITE" id="PS51003"/>
    </source>
</evidence>
<keyword evidence="5 16" id="KW-0349">Heme</keyword>
<dbReference type="GeneID" id="37501184"/>
<dbReference type="InterPro" id="IPR016174">
    <property type="entry name" value="Di-haem_cyt_TM"/>
</dbReference>
<feature type="transmembrane region" description="Helical" evidence="16">
    <location>
        <begin position="123"/>
        <end position="146"/>
    </location>
</feature>
<dbReference type="GO" id="GO:0046872">
    <property type="term" value="F:metal ion binding"/>
    <property type="evidence" value="ECO:0007669"/>
    <property type="project" value="UniProtKB-UniRule"/>
</dbReference>
<geneLocation type="mitochondrion" evidence="19"/>
<evidence type="ECO:0000256" key="3">
    <source>
        <dbReference type="ARBA" id="ARBA00013531"/>
    </source>
</evidence>
<keyword evidence="7 16" id="KW-0812">Transmembrane</keyword>
<evidence type="ECO:0000256" key="4">
    <source>
        <dbReference type="ARBA" id="ARBA00022448"/>
    </source>
</evidence>
<dbReference type="InterPro" id="IPR027387">
    <property type="entry name" value="Cytb/b6-like_sf"/>
</dbReference>
<keyword evidence="12 16" id="KW-0408">Iron</keyword>
<feature type="transmembrane region" description="Helical" evidence="16">
    <location>
        <begin position="323"/>
        <end position="350"/>
    </location>
</feature>
<sequence>MFSMLPLNINYSFNYGIILLILFIFLIISGLLSVIFYNNNLDLSFFNLILNSFNSFFYFLLRFIHNNSANLFFLFIFFHIFKSWFYTQSKNFVVLILGLIIFFLACAVAFFGYCLPMGQMSFWASIVIFSLLSVLPYGLTLITYIFGSFSISSRTLSLLFLLHFITPFVLLLFVSLHLIFLHLSLSSFTSFNNYFDLITFFPLYFYIDLFVFFIFLFLYFIILFYFSMSVFETENFISFMTLVTPLHIYPDWFLLFPYACLRSVDIKWFGVVLLIIVLFFMIFAPFLRYFFKSSVYMYFFHAFLISFLLLFTFVGANPPVYPYSLLIIIFQILFYLFFFFYLIFLLFLYFF</sequence>
<keyword evidence="4 16" id="KW-0813">Transport</keyword>
<evidence type="ECO:0000256" key="16">
    <source>
        <dbReference type="RuleBase" id="RU362117"/>
    </source>
</evidence>
<keyword evidence="14 16" id="KW-0496">Mitochondrion</keyword>
<evidence type="ECO:0000256" key="11">
    <source>
        <dbReference type="ARBA" id="ARBA00022989"/>
    </source>
</evidence>
<dbReference type="CTD" id="4519"/>
<evidence type="ECO:0000256" key="12">
    <source>
        <dbReference type="ARBA" id="ARBA00023004"/>
    </source>
</evidence>
<dbReference type="GO" id="GO:0005743">
    <property type="term" value="C:mitochondrial inner membrane"/>
    <property type="evidence" value="ECO:0007669"/>
    <property type="project" value="UniProtKB-SubCell"/>
</dbReference>
<dbReference type="SUPFAM" id="SSF81342">
    <property type="entry name" value="Transmembrane di-heme cytochromes"/>
    <property type="match status" value="1"/>
</dbReference>
<comment type="function">
    <text evidence="1 16">Component of the ubiquinol-cytochrome c reductase complex (complex III or cytochrome b-c1 complex) that is part of the mitochondrial respiratory chain. The b-c1 complex mediates electron transfer from ubiquinol to cytochrome c. Contributes to the generation of a proton gradient across the mitochondrial membrane that is then used for ATP synthesis.</text>
</comment>
<dbReference type="Pfam" id="PF00033">
    <property type="entry name" value="Cytochrome_B"/>
    <property type="match status" value="1"/>
</dbReference>
<dbReference type="GO" id="GO:0016491">
    <property type="term" value="F:oxidoreductase activity"/>
    <property type="evidence" value="ECO:0007669"/>
    <property type="project" value="UniProtKB-UniRule"/>
</dbReference>
<accession>A0A2U8JFB7</accession>
<feature type="transmembrane region" description="Helical" evidence="16">
    <location>
        <begin position="203"/>
        <end position="224"/>
    </location>
</feature>
<dbReference type="Gene3D" id="1.20.810.10">
    <property type="entry name" value="Cytochrome Bc1 Complex, Chain C"/>
    <property type="match status" value="1"/>
</dbReference>
<evidence type="ECO:0000256" key="7">
    <source>
        <dbReference type="ARBA" id="ARBA00022692"/>
    </source>
</evidence>
<dbReference type="PANTHER" id="PTHR19271">
    <property type="entry name" value="CYTOCHROME B"/>
    <property type="match status" value="1"/>
</dbReference>
<evidence type="ECO:0000256" key="8">
    <source>
        <dbReference type="ARBA" id="ARBA00022723"/>
    </source>
</evidence>
<evidence type="ECO:0000256" key="9">
    <source>
        <dbReference type="ARBA" id="ARBA00022792"/>
    </source>
</evidence>
<dbReference type="InterPro" id="IPR005798">
    <property type="entry name" value="Cyt_b/b6_C"/>
</dbReference>
<dbReference type="SUPFAM" id="SSF81648">
    <property type="entry name" value="a domain/subunit of cytochrome bc1 complex (Ubiquinol-cytochrome c reductase)"/>
    <property type="match status" value="1"/>
</dbReference>
<organism evidence="19">
    <name type="scientific">Beroe forskalii</name>
    <name type="common">Comb jelly</name>
    <dbReference type="NCBI Taxonomy" id="140453"/>
    <lineage>
        <taxon>Eukaryota</taxon>
        <taxon>Metazoa</taxon>
        <taxon>Ctenophora</taxon>
        <taxon>Nuda</taxon>
        <taxon>Beroida</taxon>
        <taxon>Beroidae</taxon>
        <taxon>Beroe</taxon>
    </lineage>
</organism>
<dbReference type="InterPro" id="IPR005797">
    <property type="entry name" value="Cyt_b/b6_N"/>
</dbReference>
<keyword evidence="9" id="KW-0999">Mitochondrion inner membrane</keyword>
<protein>
    <recommendedName>
        <fullName evidence="3 16">Cytochrome b</fullName>
    </recommendedName>
</protein>
<evidence type="ECO:0000256" key="14">
    <source>
        <dbReference type="ARBA" id="ARBA00023128"/>
    </source>
</evidence>
<keyword evidence="8 16" id="KW-0479">Metal-binding</keyword>
<dbReference type="GO" id="GO:0006122">
    <property type="term" value="P:mitochondrial electron transport, ubiquinol to cytochrome c"/>
    <property type="evidence" value="ECO:0007669"/>
    <property type="project" value="TreeGrafter"/>
</dbReference>
<feature type="transmembrane region" description="Helical" evidence="16">
    <location>
        <begin position="236"/>
        <end position="256"/>
    </location>
</feature>
<feature type="domain" description="Cytochrome b/b6 C-terminal region profile" evidence="18">
    <location>
        <begin position="190"/>
        <end position="351"/>
    </location>
</feature>
<dbReference type="PANTHER" id="PTHR19271:SF16">
    <property type="entry name" value="CYTOCHROME B"/>
    <property type="match status" value="1"/>
</dbReference>
<dbReference type="GO" id="GO:0008121">
    <property type="term" value="F:quinol-cytochrome-c reductase activity"/>
    <property type="evidence" value="ECO:0007669"/>
    <property type="project" value="TreeGrafter"/>
</dbReference>
<evidence type="ECO:0000256" key="6">
    <source>
        <dbReference type="ARBA" id="ARBA00022660"/>
    </source>
</evidence>
<evidence type="ECO:0000256" key="1">
    <source>
        <dbReference type="ARBA" id="ARBA00002566"/>
    </source>
</evidence>
<comment type="subcellular location">
    <subcellularLocation>
        <location evidence="2">Mitochondrion inner membrane</location>
        <topology evidence="2">Multi-pass membrane protein</topology>
    </subcellularLocation>
</comment>
<evidence type="ECO:0000256" key="10">
    <source>
        <dbReference type="ARBA" id="ARBA00022982"/>
    </source>
</evidence>
<reference evidence="19" key="1">
    <citation type="submission" date="2017-12" db="EMBL/GenBank/DDBJ databases">
        <title>Novel ORFS in the mitochondrial genome of the ctenophore, Beroe forskalii.</title>
        <authorList>
            <person name="Schultz D.T."/>
            <person name="Eizenga J.M."/>
            <person name="Corbett-Detig R.B."/>
            <person name="Francis W.R."/>
            <person name="Christianson L.M."/>
            <person name="Green R.E."/>
            <person name="Haddock S.H.D."/>
        </authorList>
    </citation>
    <scope>NUCLEOTIDE SEQUENCE</scope>
    <source>
        <strain evidence="19">Bf201706</strain>
    </source>
</reference>
<comment type="cofactor">
    <cofactor evidence="16">
        <name>heme b</name>
        <dbReference type="ChEBI" id="CHEBI:60344"/>
    </cofactor>
    <text evidence="16">Binds 2 heme groups non-covalently.</text>
</comment>
<gene>
    <name evidence="19" type="primary">CYTB</name>
</gene>
<evidence type="ECO:0000259" key="17">
    <source>
        <dbReference type="PROSITE" id="PS51002"/>
    </source>
</evidence>
<feature type="domain" description="Cytochrome b/b6 N-terminal region profile" evidence="17">
    <location>
        <begin position="1"/>
        <end position="190"/>
    </location>
</feature>
<dbReference type="PROSITE" id="PS51002">
    <property type="entry name" value="CYTB_NTER"/>
    <property type="match status" value="1"/>
</dbReference>
<keyword evidence="6 16" id="KW-0679">Respiratory chain</keyword>
<keyword evidence="15 16" id="KW-0472">Membrane</keyword>